<keyword evidence="1" id="KW-0812">Transmembrane</keyword>
<dbReference type="Proteomes" id="UP000239415">
    <property type="component" value="Unassembled WGS sequence"/>
</dbReference>
<dbReference type="OrthoDB" id="4544855at2"/>
<proteinExistence type="predicted"/>
<organism evidence="2 3">
    <name type="scientific">Actinoplanes italicus</name>
    <dbReference type="NCBI Taxonomy" id="113567"/>
    <lineage>
        <taxon>Bacteria</taxon>
        <taxon>Bacillati</taxon>
        <taxon>Actinomycetota</taxon>
        <taxon>Actinomycetes</taxon>
        <taxon>Micromonosporales</taxon>
        <taxon>Micromonosporaceae</taxon>
        <taxon>Actinoplanes</taxon>
    </lineage>
</organism>
<dbReference type="AlphaFoldDB" id="A0A2T0KHW2"/>
<feature type="transmembrane region" description="Helical" evidence="1">
    <location>
        <begin position="83"/>
        <end position="102"/>
    </location>
</feature>
<evidence type="ECO:0000313" key="2">
    <source>
        <dbReference type="EMBL" id="PRX23022.1"/>
    </source>
</evidence>
<dbReference type="EMBL" id="PVMZ01000004">
    <property type="protein sequence ID" value="PRX23022.1"/>
    <property type="molecule type" value="Genomic_DNA"/>
</dbReference>
<evidence type="ECO:0008006" key="4">
    <source>
        <dbReference type="Google" id="ProtNLM"/>
    </source>
</evidence>
<gene>
    <name evidence="2" type="ORF">CLV67_104550</name>
</gene>
<evidence type="ECO:0000313" key="3">
    <source>
        <dbReference type="Proteomes" id="UP000239415"/>
    </source>
</evidence>
<feature type="transmembrane region" description="Helical" evidence="1">
    <location>
        <begin position="55"/>
        <end position="76"/>
    </location>
</feature>
<dbReference type="RefSeq" id="WP_106318111.1">
    <property type="nucleotide sequence ID" value="NZ_BOMO01000022.1"/>
</dbReference>
<accession>A0A2T0KHW2</accession>
<keyword evidence="3" id="KW-1185">Reference proteome</keyword>
<evidence type="ECO:0000256" key="1">
    <source>
        <dbReference type="SAM" id="Phobius"/>
    </source>
</evidence>
<protein>
    <recommendedName>
        <fullName evidence="4">DoxX-like protein</fullName>
    </recommendedName>
</protein>
<sequence length="140" mass="14951">MTASIRTSVIRRPWHLWVAAALTAAIYLGDARDYLALDQSGPGGIAYFADYPVALHAVWMVDITAGLVAPCLLLALSRWAVPVAAVAAAAQAVLLVVTFGFGDRWDALGAATSWFDLGIGVVAVLFAGYCWAMRRRNLLS</sequence>
<keyword evidence="1" id="KW-0472">Membrane</keyword>
<name>A0A2T0KHW2_9ACTN</name>
<keyword evidence="1" id="KW-1133">Transmembrane helix</keyword>
<feature type="transmembrane region" description="Helical" evidence="1">
    <location>
        <begin position="114"/>
        <end position="132"/>
    </location>
</feature>
<comment type="caution">
    <text evidence="2">The sequence shown here is derived from an EMBL/GenBank/DDBJ whole genome shotgun (WGS) entry which is preliminary data.</text>
</comment>
<reference evidence="2 3" key="1">
    <citation type="submission" date="2018-03" db="EMBL/GenBank/DDBJ databases">
        <title>Genomic Encyclopedia of Archaeal and Bacterial Type Strains, Phase II (KMG-II): from individual species to whole genera.</title>
        <authorList>
            <person name="Goeker M."/>
        </authorList>
    </citation>
    <scope>NUCLEOTIDE SEQUENCE [LARGE SCALE GENOMIC DNA]</scope>
    <source>
        <strain evidence="2 3">DSM 43146</strain>
    </source>
</reference>